<dbReference type="Pfam" id="PF00512">
    <property type="entry name" value="HisKA"/>
    <property type="match status" value="1"/>
</dbReference>
<feature type="coiled-coil region" evidence="7">
    <location>
        <begin position="816"/>
        <end position="850"/>
    </location>
</feature>
<protein>
    <recommendedName>
        <fullName evidence="2">histidine kinase</fullName>
        <ecNumber evidence="2">2.7.13.3</ecNumber>
    </recommendedName>
</protein>
<dbReference type="SMART" id="SM00388">
    <property type="entry name" value="HisKA"/>
    <property type="match status" value="1"/>
</dbReference>
<dbReference type="SUPFAM" id="SSF52172">
    <property type="entry name" value="CheY-like"/>
    <property type="match status" value="1"/>
</dbReference>
<sequence length="1300" mass="140268">MTIRSSFRPRHALSCLALGLLLSLAGPASAADIADLGVPMIRSFGADDGLPQNSVNAIAFEPGGRMWIGTQAGTASYDGQRFTPLELPRGVTSSSWVTALAVTHDGAVWFGLETGEIFRYASERFTRIEAVEGPTKLVRTIVETREGEGHALWVGTVGGLHRLDAGERLRRIELGPGFERAGVDAVREGHGPNGERTLWVGTTAGLLHCEAERCAPFATKANGLPHDIVTALLTTVGEGGRPELWVGTMGGLAHHADGRWEPFTKANSPLPAEFVRTLGETVSGAGKRALWIGTMGGGLVRLQDGVWTVLAKARSTLPDDYVIALAPTSRAHGAQVLWIGTTNGGLSRLRHDGWTAFTPRNSPLSGAVYAITEVRPEGGAPELWFGMDGNVIRRSAGGFSPLTSPDTPGGLGNSITTLLASRREPGVVWIGSASGELHRWQDGRFTTYTPRNSPMPRGNVTDLRESLDGHGLWVTTLGSGAARLDDQGAWQVVKQENTQLLDNGVTSVLESTRPGDKVATWFGTRRGLSRLEDGRWTNYTSANAPLGGDFVATLTELRDMRGARVLWIGTLGGGVARYDLDANVWRSPLGTKSRPSLPDDTIYQVRADARGRIHLFTNRGVARLSPRAPTPDDPAEFSLYTFTTEDGLPSNECNMNGSFVDSRGRIWAGTAGGAAVFDPADEVEATTPKPLVLSAARAAGGALLPGMGIAWDENTVAFDYALLSFFRDRDTRYRTQMAGFDPSPSDWSTDAKARYTNLSAGAYTFQVWGRDHAGNVAGPVSIAFQVKPAPWRTWWAYLGYTLALFGLVWSGVRVRLRALRRRTLELEQQVESRTAELKAAKEAADQANRAKSAFLASMSHELRTPLNGILGYTQLVARMPGLPREGKDGLGVVQRSGEHLLSLIDDVLDLARIEAGKLEIVPSDVHLPLLVQSVVDLCRVRAEGKGLAFHYVPAKDAPSWVRADEKRLTQVLVNLVGNAVKFTREGSVTLRVEGRGEEVSFHVEDTGPGIAPADLARIFQPFEQSGDRRARIEGTGLGLSITQRIVAQMGGRIEVQSAPGAGSTFTVTLRLPALPERATAGEEHLSEEITGYEGARRVVVVVDDNDHNRAFLRDALGPLGFEVEEAEEGGKALALCEERRPDLVILDLTLPDIPGDEVARRLRQTPALTGLPIVASSASVDEEQQRRARDAGCDEFLPKPVRLPALFEVLARRLALTWSHAPRAMEAAPGEAAPAPRIEPPAEVRARLLDLAERGRIPELLQALQAIEAEDARLSAWVGEVRALAEGYRLGELCEMLAPG</sequence>
<keyword evidence="3 6" id="KW-0597">Phosphoprotein</keyword>
<dbReference type="Gene3D" id="2.60.40.10">
    <property type="entry name" value="Immunoglobulins"/>
    <property type="match status" value="1"/>
</dbReference>
<feature type="signal peptide" evidence="8">
    <location>
        <begin position="1"/>
        <end position="30"/>
    </location>
</feature>
<dbReference type="SMART" id="SM00448">
    <property type="entry name" value="REC"/>
    <property type="match status" value="1"/>
</dbReference>
<dbReference type="RefSeq" id="WP_271924366.1">
    <property type="nucleotide sequence ID" value="NZ_JAQNDO010000001.1"/>
</dbReference>
<dbReference type="PRINTS" id="PR00344">
    <property type="entry name" value="BCTRLSENSOR"/>
</dbReference>
<dbReference type="InterPro" id="IPR013783">
    <property type="entry name" value="Ig-like_fold"/>
</dbReference>
<reference evidence="11 12" key="1">
    <citation type="submission" date="2022-11" db="EMBL/GenBank/DDBJ databases">
        <title>Minimal conservation of predation-associated metabolite biosynthetic gene clusters underscores biosynthetic potential of Myxococcota including descriptions for ten novel species: Archangium lansinium sp. nov., Myxococcus landrumus sp. nov., Nannocystis bai.</title>
        <authorList>
            <person name="Ahearne A."/>
            <person name="Stevens C."/>
            <person name="Dowd S."/>
        </authorList>
    </citation>
    <scope>NUCLEOTIDE SEQUENCE [LARGE SCALE GENOMIC DNA]</scope>
    <source>
        <strain evidence="11 12">RJM3</strain>
    </source>
</reference>
<dbReference type="SUPFAM" id="SSF47384">
    <property type="entry name" value="Homodimeric domain of signal transducing histidine kinase"/>
    <property type="match status" value="1"/>
</dbReference>
<dbReference type="Gene3D" id="1.10.287.130">
    <property type="match status" value="1"/>
</dbReference>
<dbReference type="PROSITE" id="PS50110">
    <property type="entry name" value="RESPONSE_REGULATORY"/>
    <property type="match status" value="1"/>
</dbReference>
<dbReference type="EC" id="2.7.13.3" evidence="2"/>
<evidence type="ECO:0000313" key="12">
    <source>
        <dbReference type="Proteomes" id="UP001221411"/>
    </source>
</evidence>
<dbReference type="InterPro" id="IPR015943">
    <property type="entry name" value="WD40/YVTN_repeat-like_dom_sf"/>
</dbReference>
<name>A0ABT5EXR2_9BACT</name>
<evidence type="ECO:0000256" key="3">
    <source>
        <dbReference type="ARBA" id="ARBA00022553"/>
    </source>
</evidence>
<feature type="domain" description="Response regulatory" evidence="10">
    <location>
        <begin position="1098"/>
        <end position="1214"/>
    </location>
</feature>
<dbReference type="CDD" id="cd16922">
    <property type="entry name" value="HATPase_EvgS-ArcB-TorS-like"/>
    <property type="match status" value="1"/>
</dbReference>
<dbReference type="InterPro" id="IPR004358">
    <property type="entry name" value="Sig_transdc_His_kin-like_C"/>
</dbReference>
<evidence type="ECO:0000313" key="11">
    <source>
        <dbReference type="EMBL" id="MDC0746144.1"/>
    </source>
</evidence>
<keyword evidence="8" id="KW-0732">Signal</keyword>
<keyword evidence="7" id="KW-0175">Coiled coil</keyword>
<dbReference type="EMBL" id="JAQNDO010000001">
    <property type="protein sequence ID" value="MDC0746144.1"/>
    <property type="molecule type" value="Genomic_DNA"/>
</dbReference>
<feature type="domain" description="Histidine kinase" evidence="9">
    <location>
        <begin position="857"/>
        <end position="1073"/>
    </location>
</feature>
<feature type="modified residue" description="4-aspartylphosphate" evidence="6">
    <location>
        <position position="1147"/>
    </location>
</feature>
<keyword evidence="5" id="KW-0418">Kinase</keyword>
<dbReference type="SUPFAM" id="SSF55874">
    <property type="entry name" value="ATPase domain of HSP90 chaperone/DNA topoisomerase II/histidine kinase"/>
    <property type="match status" value="1"/>
</dbReference>
<keyword evidence="11" id="KW-0547">Nucleotide-binding</keyword>
<dbReference type="InterPro" id="IPR011006">
    <property type="entry name" value="CheY-like_superfamily"/>
</dbReference>
<dbReference type="InterPro" id="IPR003594">
    <property type="entry name" value="HATPase_dom"/>
</dbReference>
<accession>A0ABT5EXR2</accession>
<dbReference type="CDD" id="cd17546">
    <property type="entry name" value="REC_hyHK_CKI1_RcsC-like"/>
    <property type="match status" value="1"/>
</dbReference>
<dbReference type="Pfam" id="PF00072">
    <property type="entry name" value="Response_reg"/>
    <property type="match status" value="1"/>
</dbReference>
<organism evidence="11 12">
    <name type="scientific">Polyangium mundeleinium</name>
    <dbReference type="NCBI Taxonomy" id="2995306"/>
    <lineage>
        <taxon>Bacteria</taxon>
        <taxon>Pseudomonadati</taxon>
        <taxon>Myxococcota</taxon>
        <taxon>Polyangia</taxon>
        <taxon>Polyangiales</taxon>
        <taxon>Polyangiaceae</taxon>
        <taxon>Polyangium</taxon>
    </lineage>
</organism>
<evidence type="ECO:0000256" key="2">
    <source>
        <dbReference type="ARBA" id="ARBA00012438"/>
    </source>
</evidence>
<evidence type="ECO:0000256" key="8">
    <source>
        <dbReference type="SAM" id="SignalP"/>
    </source>
</evidence>
<evidence type="ECO:0000256" key="5">
    <source>
        <dbReference type="ARBA" id="ARBA00022777"/>
    </source>
</evidence>
<dbReference type="CDD" id="cd00082">
    <property type="entry name" value="HisKA"/>
    <property type="match status" value="1"/>
</dbReference>
<evidence type="ECO:0000259" key="9">
    <source>
        <dbReference type="PROSITE" id="PS50109"/>
    </source>
</evidence>
<dbReference type="SMART" id="SM00387">
    <property type="entry name" value="HATPase_c"/>
    <property type="match status" value="1"/>
</dbReference>
<comment type="caution">
    <text evidence="11">The sequence shown here is derived from an EMBL/GenBank/DDBJ whole genome shotgun (WGS) entry which is preliminary data.</text>
</comment>
<dbReference type="InterPro" id="IPR003661">
    <property type="entry name" value="HisK_dim/P_dom"/>
</dbReference>
<dbReference type="PANTHER" id="PTHR43047">
    <property type="entry name" value="TWO-COMPONENT HISTIDINE PROTEIN KINASE"/>
    <property type="match status" value="1"/>
</dbReference>
<dbReference type="Proteomes" id="UP001221411">
    <property type="component" value="Unassembled WGS sequence"/>
</dbReference>
<dbReference type="Gene3D" id="3.40.50.2300">
    <property type="match status" value="1"/>
</dbReference>
<dbReference type="PROSITE" id="PS50109">
    <property type="entry name" value="HIS_KIN"/>
    <property type="match status" value="1"/>
</dbReference>
<dbReference type="GO" id="GO:0005524">
    <property type="term" value="F:ATP binding"/>
    <property type="evidence" value="ECO:0007669"/>
    <property type="project" value="UniProtKB-KW"/>
</dbReference>
<dbReference type="Pfam" id="PF02518">
    <property type="entry name" value="HATPase_c"/>
    <property type="match status" value="1"/>
</dbReference>
<feature type="chain" id="PRO_5045760995" description="histidine kinase" evidence="8">
    <location>
        <begin position="31"/>
        <end position="1300"/>
    </location>
</feature>
<dbReference type="Gene3D" id="3.30.565.10">
    <property type="entry name" value="Histidine kinase-like ATPase, C-terminal domain"/>
    <property type="match status" value="1"/>
</dbReference>
<keyword evidence="4" id="KW-0808">Transferase</keyword>
<keyword evidence="12" id="KW-1185">Reference proteome</keyword>
<keyword evidence="11" id="KW-0067">ATP-binding</keyword>
<gene>
    <name evidence="11" type="ORF">POL67_32755</name>
</gene>
<dbReference type="InterPro" id="IPR036097">
    <property type="entry name" value="HisK_dim/P_sf"/>
</dbReference>
<comment type="catalytic activity">
    <reaction evidence="1">
        <text>ATP + protein L-histidine = ADP + protein N-phospho-L-histidine.</text>
        <dbReference type="EC" id="2.7.13.3"/>
    </reaction>
</comment>
<proteinExistence type="predicted"/>
<dbReference type="InterPro" id="IPR036890">
    <property type="entry name" value="HATPase_C_sf"/>
</dbReference>
<evidence type="ECO:0000256" key="6">
    <source>
        <dbReference type="PROSITE-ProRule" id="PRU00169"/>
    </source>
</evidence>
<evidence type="ECO:0000256" key="1">
    <source>
        <dbReference type="ARBA" id="ARBA00000085"/>
    </source>
</evidence>
<dbReference type="SUPFAM" id="SSF63829">
    <property type="entry name" value="Calcium-dependent phosphotriesterase"/>
    <property type="match status" value="2"/>
</dbReference>
<evidence type="ECO:0000256" key="4">
    <source>
        <dbReference type="ARBA" id="ARBA00022679"/>
    </source>
</evidence>
<dbReference type="Gene3D" id="2.130.10.10">
    <property type="entry name" value="YVTN repeat-like/Quinoprotein amine dehydrogenase"/>
    <property type="match status" value="3"/>
</dbReference>
<dbReference type="InterPro" id="IPR005467">
    <property type="entry name" value="His_kinase_dom"/>
</dbReference>
<dbReference type="InterPro" id="IPR001789">
    <property type="entry name" value="Sig_transdc_resp-reg_receiver"/>
</dbReference>
<evidence type="ECO:0000256" key="7">
    <source>
        <dbReference type="SAM" id="Coils"/>
    </source>
</evidence>
<evidence type="ECO:0000259" key="10">
    <source>
        <dbReference type="PROSITE" id="PS50110"/>
    </source>
</evidence>